<evidence type="ECO:0000256" key="1">
    <source>
        <dbReference type="SAM" id="Coils"/>
    </source>
</evidence>
<protein>
    <submittedName>
        <fullName evidence="2">Uncharacterized protein</fullName>
    </submittedName>
</protein>
<keyword evidence="3" id="KW-1185">Reference proteome</keyword>
<accession>A0A315Z9H4</accession>
<dbReference type="RefSeq" id="WP_109618955.1">
    <property type="nucleotide sequence ID" value="NZ_QGDO01000003.1"/>
</dbReference>
<dbReference type="EMBL" id="QGDO01000003">
    <property type="protein sequence ID" value="PWJ42206.1"/>
    <property type="molecule type" value="Genomic_DNA"/>
</dbReference>
<dbReference type="Proteomes" id="UP000245535">
    <property type="component" value="Unassembled WGS sequence"/>
</dbReference>
<name>A0A315Z9H4_SEDFL</name>
<organism evidence="2 3">
    <name type="scientific">Sediminitomix flava</name>
    <dbReference type="NCBI Taxonomy" id="379075"/>
    <lineage>
        <taxon>Bacteria</taxon>
        <taxon>Pseudomonadati</taxon>
        <taxon>Bacteroidota</taxon>
        <taxon>Cytophagia</taxon>
        <taxon>Cytophagales</taxon>
        <taxon>Flammeovirgaceae</taxon>
        <taxon>Sediminitomix</taxon>
    </lineage>
</organism>
<proteinExistence type="predicted"/>
<reference evidence="2 3" key="1">
    <citation type="submission" date="2018-03" db="EMBL/GenBank/DDBJ databases">
        <title>Genomic Encyclopedia of Archaeal and Bacterial Type Strains, Phase II (KMG-II): from individual species to whole genera.</title>
        <authorList>
            <person name="Goeker M."/>
        </authorList>
    </citation>
    <scope>NUCLEOTIDE SEQUENCE [LARGE SCALE GENOMIC DNA]</scope>
    <source>
        <strain evidence="2 3">DSM 28229</strain>
    </source>
</reference>
<evidence type="ECO:0000313" key="3">
    <source>
        <dbReference type="Proteomes" id="UP000245535"/>
    </source>
</evidence>
<gene>
    <name evidence="2" type="ORF">BC781_103457</name>
</gene>
<evidence type="ECO:0000313" key="2">
    <source>
        <dbReference type="EMBL" id="PWJ42206.1"/>
    </source>
</evidence>
<feature type="coiled-coil region" evidence="1">
    <location>
        <begin position="3"/>
        <end position="67"/>
    </location>
</feature>
<keyword evidence="1" id="KW-0175">Coiled coil</keyword>
<dbReference type="AlphaFoldDB" id="A0A315Z9H4"/>
<sequence length="148" mass="17455">MNLAKQLSELKKSFKELKKINEELFNRYTNLVLSKDVTIEKSLGSNINNAKISIEDVERSIQKITSEIESFSNYSYQEGETTDQMLHRMQQKRTLEEKEDLYTKEINDLDQKVNMVYTVLKEVEKELDKYKKADALEALKQRIKQNKV</sequence>
<comment type="caution">
    <text evidence="2">The sequence shown here is derived from an EMBL/GenBank/DDBJ whole genome shotgun (WGS) entry which is preliminary data.</text>
</comment>